<dbReference type="PIRSF" id="PIRSF006305">
    <property type="entry name" value="Maf"/>
    <property type="match status" value="1"/>
</dbReference>
<dbReference type="GO" id="GO:0005737">
    <property type="term" value="C:cytoplasm"/>
    <property type="evidence" value="ECO:0007669"/>
    <property type="project" value="UniProtKB-SubCell"/>
</dbReference>
<keyword evidence="11" id="KW-1185">Reference proteome</keyword>
<feature type="site" description="Important for substrate specificity" evidence="9">
    <location>
        <position position="166"/>
    </location>
</feature>
<comment type="caution">
    <text evidence="9">Lacks conserved residue(s) required for the propagation of feature annotation.</text>
</comment>
<keyword evidence="2 9" id="KW-0963">Cytoplasm</keyword>
<evidence type="ECO:0000256" key="1">
    <source>
        <dbReference type="ARBA" id="ARBA00004496"/>
    </source>
</evidence>
<proteinExistence type="inferred from homology"/>
<feature type="site" description="Important for substrate specificity" evidence="9">
    <location>
        <position position="82"/>
    </location>
</feature>
<dbReference type="NCBIfam" id="TIGR00172">
    <property type="entry name" value="maf"/>
    <property type="match status" value="1"/>
</dbReference>
<dbReference type="InterPro" id="IPR003697">
    <property type="entry name" value="Maf-like"/>
</dbReference>
<evidence type="ECO:0000256" key="3">
    <source>
        <dbReference type="ARBA" id="ARBA00022801"/>
    </source>
</evidence>
<dbReference type="Gene3D" id="3.90.950.10">
    <property type="match status" value="1"/>
</dbReference>
<dbReference type="RefSeq" id="WP_144360206.1">
    <property type="nucleotide sequence ID" value="NZ_VMNH01000024.1"/>
</dbReference>
<evidence type="ECO:0000256" key="5">
    <source>
        <dbReference type="ARBA" id="ARBA00050213"/>
    </source>
</evidence>
<comment type="caution">
    <text evidence="10">The sequence shown here is derived from an EMBL/GenBank/DDBJ whole genome shotgun (WGS) entry which is preliminary data.</text>
</comment>
<dbReference type="Proteomes" id="UP000316649">
    <property type="component" value="Unassembled WGS sequence"/>
</dbReference>
<dbReference type="InterPro" id="IPR029001">
    <property type="entry name" value="ITPase-like_fam"/>
</dbReference>
<evidence type="ECO:0000256" key="7">
    <source>
        <dbReference type="ARBA" id="ARBA00060749"/>
    </source>
</evidence>
<dbReference type="CDD" id="cd00555">
    <property type="entry name" value="Maf"/>
    <property type="match status" value="1"/>
</dbReference>
<keyword evidence="3 9" id="KW-0378">Hydrolase</keyword>
<evidence type="ECO:0000256" key="6">
    <source>
        <dbReference type="ARBA" id="ARBA00053369"/>
    </source>
</evidence>
<dbReference type="OrthoDB" id="9813694at2"/>
<evidence type="ECO:0000313" key="11">
    <source>
        <dbReference type="Proteomes" id="UP000316649"/>
    </source>
</evidence>
<dbReference type="EC" id="3.6.1.-" evidence="9"/>
<organism evidence="10 11">
    <name type="scientific">Sedimenticola selenatireducens</name>
    <dbReference type="NCBI Taxonomy" id="191960"/>
    <lineage>
        <taxon>Bacteria</taxon>
        <taxon>Pseudomonadati</taxon>
        <taxon>Pseudomonadota</taxon>
        <taxon>Gammaproteobacteria</taxon>
        <taxon>Chromatiales</taxon>
        <taxon>Sedimenticolaceae</taxon>
        <taxon>Sedimenticola</taxon>
    </lineage>
</organism>
<dbReference type="PANTHER" id="PTHR43213:SF10">
    <property type="entry name" value="7-METHYL-GTP PYROPHOSPHATASE"/>
    <property type="match status" value="1"/>
</dbReference>
<dbReference type="GO" id="GO:0009117">
    <property type="term" value="P:nucleotide metabolic process"/>
    <property type="evidence" value="ECO:0007669"/>
    <property type="project" value="UniProtKB-KW"/>
</dbReference>
<evidence type="ECO:0000313" key="10">
    <source>
        <dbReference type="EMBL" id="TVO70492.1"/>
    </source>
</evidence>
<reference evidence="10 11" key="1">
    <citation type="submission" date="2019-07" db="EMBL/GenBank/DDBJ databases">
        <title>The pathways for chlorine oxyanion respiration interact through the shared metabolite chlorate.</title>
        <authorList>
            <person name="Barnum T.P."/>
            <person name="Cheng Y."/>
            <person name="Hill K.A."/>
            <person name="Lucas L.N."/>
            <person name="Carlson H.K."/>
            <person name="Coates J.D."/>
        </authorList>
    </citation>
    <scope>NUCLEOTIDE SEQUENCE [LARGE SCALE GENOMIC DNA]</scope>
    <source>
        <strain evidence="10 11">BK-1</strain>
    </source>
</reference>
<gene>
    <name evidence="10" type="ORF">FHP88_16530</name>
</gene>
<dbReference type="HAMAP" id="MF_00528">
    <property type="entry name" value="Maf"/>
    <property type="match status" value="1"/>
</dbReference>
<sequence length="204" mass="22385">MNSSNDALKQSHWPKIVLGSTSPFRRTLLEKLRIDFEVDSPDIDERQQTGESPEALVMRLATEKAQGVAERHPEALVIGSDQVACIGSQILGKPGNRENAIKQLAMASGNKVTFFTGLCLLNSASGNSQVICEPFTVYFRKLSLQQIERYLDAEEPYNCAGSFKSEGLGIALFSRLEGDDPNSLIGLPLIRLISFLEKEGICIP</sequence>
<evidence type="ECO:0000256" key="4">
    <source>
        <dbReference type="ARBA" id="ARBA00023080"/>
    </source>
</evidence>
<dbReference type="GO" id="GO:0047429">
    <property type="term" value="F:nucleoside triphosphate diphosphatase activity"/>
    <property type="evidence" value="ECO:0007669"/>
    <property type="project" value="InterPro"/>
</dbReference>
<comment type="subcellular location">
    <subcellularLocation>
        <location evidence="1 9">Cytoplasm</location>
    </subcellularLocation>
</comment>
<dbReference type="FunFam" id="3.90.950.10:FF:000005">
    <property type="entry name" value="7-methyl-GTP pyrophosphatase"/>
    <property type="match status" value="1"/>
</dbReference>
<evidence type="ECO:0000256" key="8">
    <source>
        <dbReference type="ARBA" id="ARBA00068163"/>
    </source>
</evidence>
<dbReference type="EMBL" id="VMNH01000024">
    <property type="protein sequence ID" value="TVO70492.1"/>
    <property type="molecule type" value="Genomic_DNA"/>
</dbReference>
<keyword evidence="4 9" id="KW-0546">Nucleotide metabolism</keyword>
<feature type="site" description="Important for substrate specificity" evidence="9">
    <location>
        <position position="24"/>
    </location>
</feature>
<evidence type="ECO:0000256" key="2">
    <source>
        <dbReference type="ARBA" id="ARBA00022490"/>
    </source>
</evidence>
<evidence type="ECO:0000256" key="9">
    <source>
        <dbReference type="HAMAP-Rule" id="MF_00528"/>
    </source>
</evidence>
<comment type="similarity">
    <text evidence="7 9">Belongs to the Maf family. YceF subfamily.</text>
</comment>
<dbReference type="AlphaFoldDB" id="A0A558DPV3"/>
<feature type="active site" description="Proton acceptor" evidence="9">
    <location>
        <position position="81"/>
    </location>
</feature>
<comment type="catalytic activity">
    <reaction evidence="5 9">
        <text>N(7)-methyl-GTP + H2O = N(7)-methyl-GMP + diphosphate + H(+)</text>
        <dbReference type="Rhea" id="RHEA:58744"/>
        <dbReference type="ChEBI" id="CHEBI:15377"/>
        <dbReference type="ChEBI" id="CHEBI:15378"/>
        <dbReference type="ChEBI" id="CHEBI:33019"/>
        <dbReference type="ChEBI" id="CHEBI:58285"/>
        <dbReference type="ChEBI" id="CHEBI:87133"/>
    </reaction>
</comment>
<accession>A0A558DPV3</accession>
<comment type="cofactor">
    <cofactor evidence="9">
        <name>a divalent metal cation</name>
        <dbReference type="ChEBI" id="CHEBI:60240"/>
    </cofactor>
</comment>
<dbReference type="PANTHER" id="PTHR43213">
    <property type="entry name" value="BIFUNCTIONAL DTTP/UTP PYROPHOSPHATASE/METHYLTRANSFERASE PROTEIN-RELATED"/>
    <property type="match status" value="1"/>
</dbReference>
<comment type="function">
    <text evidence="6 9">Nucleoside triphosphate pyrophosphatase that hydrolyzes 7-methyl-GTP (m(7)GTP). May have a dual role in cell division arrest and in preventing the incorporation of modified nucleotides into cellular nucleic acids.</text>
</comment>
<dbReference type="Pfam" id="PF02545">
    <property type="entry name" value="Maf"/>
    <property type="match status" value="1"/>
</dbReference>
<name>A0A558DPV3_9GAMM</name>
<dbReference type="SUPFAM" id="SSF52972">
    <property type="entry name" value="ITPase-like"/>
    <property type="match status" value="1"/>
</dbReference>
<protein>
    <recommendedName>
        <fullName evidence="8 9">7-methyl-GTP pyrophosphatase</fullName>
        <shortName evidence="9">m(7)GTP pyrophosphatase</shortName>
        <ecNumber evidence="9">3.6.1.-</ecNumber>
    </recommendedName>
</protein>